<accession>L0DIL9</accession>
<evidence type="ECO:0000256" key="1">
    <source>
        <dbReference type="SAM" id="Phobius"/>
    </source>
</evidence>
<feature type="transmembrane region" description="Helical" evidence="1">
    <location>
        <begin position="15"/>
        <end position="33"/>
    </location>
</feature>
<keyword evidence="1" id="KW-1133">Transmembrane helix</keyword>
<organism evidence="2 3">
    <name type="scientific">Singulisphaera acidiphila (strain ATCC BAA-1392 / DSM 18658 / VKM B-2454 / MOB10)</name>
    <dbReference type="NCBI Taxonomy" id="886293"/>
    <lineage>
        <taxon>Bacteria</taxon>
        <taxon>Pseudomonadati</taxon>
        <taxon>Planctomycetota</taxon>
        <taxon>Planctomycetia</taxon>
        <taxon>Isosphaerales</taxon>
        <taxon>Isosphaeraceae</taxon>
        <taxon>Singulisphaera</taxon>
    </lineage>
</organism>
<proteinExistence type="predicted"/>
<evidence type="ECO:0000313" key="3">
    <source>
        <dbReference type="Proteomes" id="UP000010798"/>
    </source>
</evidence>
<dbReference type="Proteomes" id="UP000010798">
    <property type="component" value="Chromosome"/>
</dbReference>
<keyword evidence="3" id="KW-1185">Reference proteome</keyword>
<dbReference type="KEGG" id="saci:Sinac_4475"/>
<dbReference type="HOGENOM" id="CLU_2439155_0_0_0"/>
<dbReference type="EMBL" id="CP003364">
    <property type="protein sequence ID" value="AGA28663.1"/>
    <property type="molecule type" value="Genomic_DNA"/>
</dbReference>
<protein>
    <submittedName>
        <fullName evidence="2">Uncharacterized protein</fullName>
    </submittedName>
</protein>
<dbReference type="AlphaFoldDB" id="L0DIL9"/>
<sequence length="90" mass="10400">MAVVQAYVSEMRNELIAMSAYKIRLMAILMLLWKTTHLQMKDIGEYRFQEWKSEHYLDFSNGGPVKIPMLENLIDGPSSLITRKSTAMAF</sequence>
<keyword evidence="1" id="KW-0812">Transmembrane</keyword>
<reference evidence="2 3" key="1">
    <citation type="submission" date="2012-02" db="EMBL/GenBank/DDBJ databases">
        <title>Complete sequence of chromosome of Singulisphaera acidiphila DSM 18658.</title>
        <authorList>
            <consortium name="US DOE Joint Genome Institute (JGI-PGF)"/>
            <person name="Lucas S."/>
            <person name="Copeland A."/>
            <person name="Lapidus A."/>
            <person name="Glavina del Rio T."/>
            <person name="Dalin E."/>
            <person name="Tice H."/>
            <person name="Bruce D."/>
            <person name="Goodwin L."/>
            <person name="Pitluck S."/>
            <person name="Peters L."/>
            <person name="Ovchinnikova G."/>
            <person name="Chertkov O."/>
            <person name="Kyrpides N."/>
            <person name="Mavromatis K."/>
            <person name="Ivanova N."/>
            <person name="Brettin T."/>
            <person name="Detter J.C."/>
            <person name="Han C."/>
            <person name="Larimer F."/>
            <person name="Land M."/>
            <person name="Hauser L."/>
            <person name="Markowitz V."/>
            <person name="Cheng J.-F."/>
            <person name="Hugenholtz P."/>
            <person name="Woyke T."/>
            <person name="Wu D."/>
            <person name="Tindall B."/>
            <person name="Pomrenke H."/>
            <person name="Brambilla E."/>
            <person name="Klenk H.-P."/>
            <person name="Eisen J.A."/>
        </authorList>
    </citation>
    <scope>NUCLEOTIDE SEQUENCE [LARGE SCALE GENOMIC DNA]</scope>
    <source>
        <strain evidence="3">ATCC BAA-1392 / DSM 18658 / VKM B-2454 / MOB10</strain>
    </source>
</reference>
<keyword evidence="1" id="KW-0472">Membrane</keyword>
<evidence type="ECO:0000313" key="2">
    <source>
        <dbReference type="EMBL" id="AGA28663.1"/>
    </source>
</evidence>
<name>L0DIL9_SINAD</name>
<gene>
    <name evidence="2" type="ordered locus">Sinac_4475</name>
</gene>
<dbReference type="STRING" id="886293.Sinac_4475"/>